<dbReference type="AlphaFoldDB" id="A0A1X7TL05"/>
<dbReference type="OMA" id="INATCHY"/>
<reference evidence="1" key="1">
    <citation type="submission" date="2017-05" db="UniProtKB">
        <authorList>
            <consortium name="EnsemblMetazoa"/>
        </authorList>
    </citation>
    <scope>IDENTIFICATION</scope>
</reference>
<sequence length="139" mass="15121">MKDVELVGGLHLAPACRFIHERSRACCRRGHIAKVCCSKDKEFKPAKQTASSSHNGTIHFGGHDEADEGSYALFTVTSKSKPITLTVKLNDCPIKMELDTGPSSSAMGETTVRSILANTLSIEPTEVTGYQYLLKPLLQ</sequence>
<dbReference type="EnsemblMetazoa" id="Aqu2.1.15311_001">
    <property type="protein sequence ID" value="Aqu2.1.15311_001"/>
    <property type="gene ID" value="Aqu2.1.15311"/>
</dbReference>
<accession>A0A1X7TL05</accession>
<proteinExistence type="predicted"/>
<evidence type="ECO:0000313" key="1">
    <source>
        <dbReference type="EnsemblMetazoa" id="Aqu2.1.15311_001"/>
    </source>
</evidence>
<name>A0A1X7TL05_AMPQE</name>
<organism evidence="1">
    <name type="scientific">Amphimedon queenslandica</name>
    <name type="common">Sponge</name>
    <dbReference type="NCBI Taxonomy" id="400682"/>
    <lineage>
        <taxon>Eukaryota</taxon>
        <taxon>Metazoa</taxon>
        <taxon>Porifera</taxon>
        <taxon>Demospongiae</taxon>
        <taxon>Heteroscleromorpha</taxon>
        <taxon>Haplosclerida</taxon>
        <taxon>Niphatidae</taxon>
        <taxon>Amphimedon</taxon>
    </lineage>
</organism>
<dbReference type="InParanoid" id="A0A1X7TL05"/>
<protein>
    <recommendedName>
        <fullName evidence="2">Peptidase A2 domain-containing protein</fullName>
    </recommendedName>
</protein>
<evidence type="ECO:0008006" key="2">
    <source>
        <dbReference type="Google" id="ProtNLM"/>
    </source>
</evidence>